<dbReference type="Gene3D" id="1.10.287.370">
    <property type="match status" value="1"/>
</dbReference>
<dbReference type="InterPro" id="IPR004127">
    <property type="entry name" value="Prefoldin_subunit_alpha"/>
</dbReference>
<feature type="region of interest" description="Disordered" evidence="4">
    <location>
        <begin position="361"/>
        <end position="417"/>
    </location>
</feature>
<dbReference type="Pfam" id="PF02996">
    <property type="entry name" value="Prefoldin"/>
    <property type="match status" value="1"/>
</dbReference>
<dbReference type="Pfam" id="PF13432">
    <property type="entry name" value="TPR_16"/>
    <property type="match status" value="1"/>
</dbReference>
<gene>
    <name evidence="5" type="ORF">H310_06576</name>
</gene>
<dbReference type="eggNOG" id="KOG0548">
    <property type="taxonomic scope" value="Eukaryota"/>
</dbReference>
<dbReference type="InterPro" id="IPR013105">
    <property type="entry name" value="TPR_2"/>
</dbReference>
<keyword evidence="2 3" id="KW-0802">TPR repeat</keyword>
<dbReference type="OrthoDB" id="2423701at2759"/>
<reference evidence="5" key="1">
    <citation type="submission" date="2013-12" db="EMBL/GenBank/DDBJ databases">
        <title>The Genome Sequence of Aphanomyces invadans NJM9701.</title>
        <authorList>
            <consortium name="The Broad Institute Genomics Platform"/>
            <person name="Russ C."/>
            <person name="Tyler B."/>
            <person name="van West P."/>
            <person name="Dieguez-Uribeondo J."/>
            <person name="Young S.K."/>
            <person name="Zeng Q."/>
            <person name="Gargeya S."/>
            <person name="Fitzgerald M."/>
            <person name="Abouelleil A."/>
            <person name="Alvarado L."/>
            <person name="Chapman S.B."/>
            <person name="Gainer-Dewar J."/>
            <person name="Goldberg J."/>
            <person name="Griggs A."/>
            <person name="Gujja S."/>
            <person name="Hansen M."/>
            <person name="Howarth C."/>
            <person name="Imamovic A."/>
            <person name="Ireland A."/>
            <person name="Larimer J."/>
            <person name="McCowan C."/>
            <person name="Murphy C."/>
            <person name="Pearson M."/>
            <person name="Poon T.W."/>
            <person name="Priest M."/>
            <person name="Roberts A."/>
            <person name="Saif S."/>
            <person name="Shea T."/>
            <person name="Sykes S."/>
            <person name="Wortman J."/>
            <person name="Nusbaum C."/>
            <person name="Birren B."/>
        </authorList>
    </citation>
    <scope>NUCLEOTIDE SEQUENCE [LARGE SCALE GENOMIC DNA]</scope>
    <source>
        <strain evidence="5">NJM9701</strain>
    </source>
</reference>
<feature type="repeat" description="TPR" evidence="3">
    <location>
        <begin position="243"/>
        <end position="276"/>
    </location>
</feature>
<keyword evidence="1" id="KW-0677">Repeat</keyword>
<accession>A0A024U3X0</accession>
<evidence type="ECO:0000256" key="4">
    <source>
        <dbReference type="SAM" id="MobiDB-lite"/>
    </source>
</evidence>
<dbReference type="VEuPathDB" id="FungiDB:H310_06576"/>
<dbReference type="InterPro" id="IPR011990">
    <property type="entry name" value="TPR-like_helical_dom_sf"/>
</dbReference>
<dbReference type="Pfam" id="PF07719">
    <property type="entry name" value="TPR_2"/>
    <property type="match status" value="1"/>
</dbReference>
<dbReference type="SMART" id="SM00028">
    <property type="entry name" value="TPR"/>
    <property type="match status" value="3"/>
</dbReference>
<dbReference type="GeneID" id="20083626"/>
<name>A0A024U3X0_9STRA</name>
<dbReference type="PANTHER" id="PTHR22904:SF523">
    <property type="entry name" value="STRESS-INDUCED-PHOSPHOPROTEIN 1"/>
    <property type="match status" value="1"/>
</dbReference>
<dbReference type="Gene3D" id="1.25.40.10">
    <property type="entry name" value="Tetratricopeptide repeat domain"/>
    <property type="match status" value="1"/>
</dbReference>
<feature type="region of interest" description="Disordered" evidence="4">
    <location>
        <begin position="16"/>
        <end position="42"/>
    </location>
</feature>
<dbReference type="eggNOG" id="KOG3130">
    <property type="taxonomic scope" value="Eukaryota"/>
</dbReference>
<feature type="repeat" description="TPR" evidence="3">
    <location>
        <begin position="311"/>
        <end position="344"/>
    </location>
</feature>
<dbReference type="CDD" id="cd23159">
    <property type="entry name" value="Prefoldin_URI1"/>
    <property type="match status" value="1"/>
</dbReference>
<dbReference type="AlphaFoldDB" id="A0A024U3X0"/>
<dbReference type="PROSITE" id="PS50005">
    <property type="entry name" value="TPR"/>
    <property type="match status" value="2"/>
</dbReference>
<dbReference type="SUPFAM" id="SSF48452">
    <property type="entry name" value="TPR-like"/>
    <property type="match status" value="1"/>
</dbReference>
<dbReference type="EMBL" id="KI913963">
    <property type="protein sequence ID" value="ETW00919.1"/>
    <property type="molecule type" value="Genomic_DNA"/>
</dbReference>
<evidence type="ECO:0000256" key="2">
    <source>
        <dbReference type="ARBA" id="ARBA00022803"/>
    </source>
</evidence>
<protein>
    <submittedName>
        <fullName evidence="5">Prefoldin, alpha subunit</fullName>
    </submittedName>
</protein>
<dbReference type="STRING" id="157072.A0A024U3X0"/>
<evidence type="ECO:0000313" key="5">
    <source>
        <dbReference type="EMBL" id="ETW00919.1"/>
    </source>
</evidence>
<dbReference type="GO" id="GO:0051879">
    <property type="term" value="F:Hsp90 protein binding"/>
    <property type="evidence" value="ECO:0007669"/>
    <property type="project" value="TreeGrafter"/>
</dbReference>
<evidence type="ECO:0000256" key="3">
    <source>
        <dbReference type="PROSITE-ProRule" id="PRU00339"/>
    </source>
</evidence>
<organism evidence="5">
    <name type="scientific">Aphanomyces invadans</name>
    <dbReference type="NCBI Taxonomy" id="157072"/>
    <lineage>
        <taxon>Eukaryota</taxon>
        <taxon>Sar</taxon>
        <taxon>Stramenopiles</taxon>
        <taxon>Oomycota</taxon>
        <taxon>Saprolegniomycetes</taxon>
        <taxon>Saprolegniales</taxon>
        <taxon>Verrucalvaceae</taxon>
        <taxon>Aphanomyces</taxon>
    </lineage>
</organism>
<sequence length="417" mass="46306">MSNYDKWKSILKELEEEEAREEARGGDAAKSTNPREFQPLSHKPLQLKQEIQDASNKLHVLEKDLAAYDALAGVLKDLPTQLDHDIMVPLGKQAFIPGKIIHANEILAHLGGDHFAKQTASQTSAIVDRKKADLVKQIARQEKWLQSLHAKLDDVSHVLNLKKIYEDANIQEIKETEEESNGAVDASEFTQDDYDTYFEIEKEEAAKQAASAWDWDEAMRRMDELEQDEEASVDTKAVAATEADSIKQQGNSAFASGNYSAAVELYSKAIALTPMAHTLFGNRSAAHFQLRQYEQAQQDAETATALDPSWAKGYFRLGQALAALGHNDRAADAYEEASKLKPSDKQTQALAKELRLKAENDKNVQRLKQPALARDKSTVFTGSVMERKAPSTEDNGMAPPPKRVSRFKAMRQGGGQA</sequence>
<dbReference type="InterPro" id="IPR009053">
    <property type="entry name" value="Prefoldin"/>
</dbReference>
<proteinExistence type="predicted"/>
<dbReference type="SUPFAM" id="SSF46579">
    <property type="entry name" value="Prefoldin"/>
    <property type="match status" value="1"/>
</dbReference>
<dbReference type="InterPro" id="IPR019734">
    <property type="entry name" value="TPR_rpt"/>
</dbReference>
<dbReference type="PANTHER" id="PTHR22904">
    <property type="entry name" value="TPR REPEAT CONTAINING PROTEIN"/>
    <property type="match status" value="1"/>
</dbReference>
<evidence type="ECO:0000256" key="1">
    <source>
        <dbReference type="ARBA" id="ARBA00022737"/>
    </source>
</evidence>
<dbReference type="RefSeq" id="XP_008869917.1">
    <property type="nucleotide sequence ID" value="XM_008871695.1"/>
</dbReference>